<dbReference type="SMART" id="SM00088">
    <property type="entry name" value="PINT"/>
    <property type="match status" value="1"/>
</dbReference>
<keyword evidence="3" id="KW-0396">Initiation factor</keyword>
<dbReference type="AlphaFoldDB" id="A0A8H7PSS2"/>
<keyword evidence="6 7" id="KW-0175">Coiled coil</keyword>
<organism evidence="10 11">
    <name type="scientific">Mortierella isabellina</name>
    <name type="common">Filamentous fungus</name>
    <name type="synonym">Umbelopsis isabellina</name>
    <dbReference type="NCBI Taxonomy" id="91625"/>
    <lineage>
        <taxon>Eukaryota</taxon>
        <taxon>Fungi</taxon>
        <taxon>Fungi incertae sedis</taxon>
        <taxon>Mucoromycota</taxon>
        <taxon>Mucoromycotina</taxon>
        <taxon>Umbelopsidomycetes</taxon>
        <taxon>Umbelopsidales</taxon>
        <taxon>Umbelopsidaceae</taxon>
        <taxon>Umbelopsis</taxon>
    </lineage>
</organism>
<evidence type="ECO:0000256" key="7">
    <source>
        <dbReference type="SAM" id="Coils"/>
    </source>
</evidence>
<evidence type="ECO:0000313" key="11">
    <source>
        <dbReference type="Proteomes" id="UP000654370"/>
    </source>
</evidence>
<evidence type="ECO:0000256" key="2">
    <source>
        <dbReference type="ARBA" id="ARBA00022490"/>
    </source>
</evidence>
<dbReference type="InterPro" id="IPR000717">
    <property type="entry name" value="PCI_dom"/>
</dbReference>
<evidence type="ECO:0000259" key="9">
    <source>
        <dbReference type="PROSITE" id="PS50250"/>
    </source>
</evidence>
<dbReference type="PROSITE" id="PS50250">
    <property type="entry name" value="PCI"/>
    <property type="match status" value="1"/>
</dbReference>
<dbReference type="OrthoDB" id="18884at2759"/>
<dbReference type="EMBL" id="JAEPQZ010000007">
    <property type="protein sequence ID" value="KAG2179100.1"/>
    <property type="molecule type" value="Genomic_DNA"/>
</dbReference>
<feature type="domain" description="PCI" evidence="9">
    <location>
        <begin position="317"/>
        <end position="501"/>
    </location>
</feature>
<feature type="compositionally biased region" description="Basic and acidic residues" evidence="8">
    <location>
        <begin position="609"/>
        <end position="623"/>
    </location>
</feature>
<dbReference type="HAMAP" id="MF_03000">
    <property type="entry name" value="eIF3a"/>
    <property type="match status" value="1"/>
</dbReference>
<sequence>MQYGGSGNANALKRAEELIAVGQSLAALQALHEVVMSKRSRNTPLVSMEPIMLKYVELCVDLRKGKMVKEGLHQYKNIAQNTSVNTIELVINRFLELAEAKVTEAQAKADKITLDAIDDLEASETPESIMLSTVSGEQSKDRTDRSVVTPWLKFLWEAYRTVLDTLRNNVRLEVLYQSVSNQAFQFCLTYGRKTEFRRLCDILRNHLQNIAKYAHQAHSINLNDPDTLQRHLDARFNQLNAAVELELWQEAFKSVEDIHTLLSMSKRPPKPVMMANYYDKLTKIFMVSENYLFHAASWNRYSNIVRAINKNLTDDEQIAMANTVLLSALAIPVITTSRTRPGYVEADEQRIQKLNRLSSLLGLPQHPSRSALLKEALNKNILRRVRPEIRDLYNILEVQFHPLSICKKINPIMSQLAEDPELAKYVRPLHQVILTRLLQQLSQVYTTIKLDFVLELASFPEPYKYDASTIEKFIMNGCKKGELSIRIDHATQSMTFETDLFAPPKDTIAEGPKLQSSPADLMRTQLSRLGKCLHTTVQMIDPSVQQAAVRAKEEAFARALAGAEEEHKNTLARKQIIEQRKEHIETELARAEREAAQERALIAQQKAAAEQKRREEEQKRREADRLRKIQEEIQRDQAQKIADEIAAKTGMQLKPEEIENADVETLLNLKVSRLQSEQKELNERLKNIAKRLDHTERAYRKEEIPLLEKDYETQQKNDLAYYEAARKAQLKSAAAKHQEDIKIKSRVGRIFDDYNAFKKNIESQRQEVYRAKQQAIEEKIAQEKQKRIEQYRAQREEMIRQREEEEARQKAEEERKHRELEGTCNYRLADLEPAIILTFDFAEQEAREAEKAAEAEKRKAEEEERQKKLDEMARLQREKEAAIEAKLKEKSSPRAAPTDRWVPPNRRDPARDPAREPARDFAREPARDFARDPARDPAREQEAPSNDRFGRGEGGWRRAGPPSDDRFARRGGPSDRPSDRPSDKPSDSPPSSASGPPRFVARPGASTGGGWREREAAKRAAAGQSQPEGEKKDQDGFVPVRRGGR</sequence>
<keyword evidence="2" id="KW-0963">Cytoplasm</keyword>
<keyword evidence="11" id="KW-1185">Reference proteome</keyword>
<feature type="non-terminal residue" evidence="10">
    <location>
        <position position="1"/>
    </location>
</feature>
<reference evidence="10" key="1">
    <citation type="submission" date="2020-12" db="EMBL/GenBank/DDBJ databases">
        <title>Metabolic potential, ecology and presence of endohyphal bacteria is reflected in genomic diversity of Mucoromycotina.</title>
        <authorList>
            <person name="Muszewska A."/>
            <person name="Okrasinska A."/>
            <person name="Steczkiewicz K."/>
            <person name="Drgas O."/>
            <person name="Orlowska M."/>
            <person name="Perlinska-Lenart U."/>
            <person name="Aleksandrzak-Piekarczyk T."/>
            <person name="Szatraj K."/>
            <person name="Zielenkiewicz U."/>
            <person name="Pilsyk S."/>
            <person name="Malc E."/>
            <person name="Mieczkowski P."/>
            <person name="Kruszewska J.S."/>
            <person name="Biernat P."/>
            <person name="Pawlowska J."/>
        </authorList>
    </citation>
    <scope>NUCLEOTIDE SEQUENCE</scope>
    <source>
        <strain evidence="10">WA0000067209</strain>
    </source>
</reference>
<proteinExistence type="inferred from homology"/>
<gene>
    <name evidence="10" type="ORF">INT43_001950</name>
</gene>
<feature type="compositionally biased region" description="Low complexity" evidence="8">
    <location>
        <begin position="989"/>
        <end position="998"/>
    </location>
</feature>
<evidence type="ECO:0000256" key="3">
    <source>
        <dbReference type="ARBA" id="ARBA00022540"/>
    </source>
</evidence>
<feature type="compositionally biased region" description="Basic and acidic residues" evidence="8">
    <location>
        <begin position="845"/>
        <end position="892"/>
    </location>
</feature>
<keyword evidence="4" id="KW-0694">RNA-binding</keyword>
<feature type="region of interest" description="Disordered" evidence="8">
    <location>
        <begin position="604"/>
        <end position="623"/>
    </location>
</feature>
<dbReference type="GO" id="GO:0001732">
    <property type="term" value="P:formation of cytoplasmic translation initiation complex"/>
    <property type="evidence" value="ECO:0007669"/>
    <property type="project" value="TreeGrafter"/>
</dbReference>
<evidence type="ECO:0000313" key="10">
    <source>
        <dbReference type="EMBL" id="KAG2179100.1"/>
    </source>
</evidence>
<name>A0A8H7PSS2_MORIS</name>
<comment type="caution">
    <text evidence="10">The sequence shown here is derived from an EMBL/GenBank/DDBJ whole genome shotgun (WGS) entry which is preliminary data.</text>
</comment>
<dbReference type="FunFam" id="1.25.40.860:FF:000003">
    <property type="entry name" value="Eukaryotic translation initiation factor 3 subunit A"/>
    <property type="match status" value="1"/>
</dbReference>
<keyword evidence="5" id="KW-0648">Protein biosynthesis</keyword>
<dbReference type="Proteomes" id="UP000654370">
    <property type="component" value="Unassembled WGS sequence"/>
</dbReference>
<dbReference type="GO" id="GO:0003743">
    <property type="term" value="F:translation initiation factor activity"/>
    <property type="evidence" value="ECO:0007669"/>
    <property type="project" value="UniProtKB-KW"/>
</dbReference>
<feature type="compositionally biased region" description="Basic and acidic residues" evidence="8">
    <location>
        <begin position="905"/>
        <end position="942"/>
    </location>
</feature>
<dbReference type="FunFam" id="4.10.860.10:FF:000001">
    <property type="entry name" value="Eukaryotic translation initiation factor 3 subunit A"/>
    <property type="match status" value="1"/>
</dbReference>
<feature type="coiled-coil region" evidence="7">
    <location>
        <begin position="671"/>
        <end position="698"/>
    </location>
</feature>
<dbReference type="GO" id="GO:0071540">
    <property type="term" value="C:eukaryotic translation initiation factor 3 complex, eIF3e"/>
    <property type="evidence" value="ECO:0007669"/>
    <property type="project" value="TreeGrafter"/>
</dbReference>
<protein>
    <recommendedName>
        <fullName evidence="9">PCI domain-containing protein</fullName>
    </recommendedName>
</protein>
<feature type="compositionally biased region" description="Basic and acidic residues" evidence="8">
    <location>
        <begin position="963"/>
        <end position="986"/>
    </location>
</feature>
<dbReference type="Pfam" id="PF01399">
    <property type="entry name" value="PCI"/>
    <property type="match status" value="1"/>
</dbReference>
<dbReference type="GO" id="GO:0002188">
    <property type="term" value="P:translation reinitiation"/>
    <property type="evidence" value="ECO:0007669"/>
    <property type="project" value="TreeGrafter"/>
</dbReference>
<evidence type="ECO:0000256" key="1">
    <source>
        <dbReference type="ARBA" id="ARBA00004496"/>
    </source>
</evidence>
<dbReference type="GO" id="GO:0043614">
    <property type="term" value="C:multi-eIF complex"/>
    <property type="evidence" value="ECO:0007669"/>
    <property type="project" value="TreeGrafter"/>
</dbReference>
<evidence type="ECO:0000256" key="8">
    <source>
        <dbReference type="SAM" id="MobiDB-lite"/>
    </source>
</evidence>
<accession>A0A8H7PSS2</accession>
<comment type="subcellular location">
    <subcellularLocation>
        <location evidence="1">Cytoplasm</location>
    </subcellularLocation>
</comment>
<dbReference type="GO" id="GO:0071541">
    <property type="term" value="C:eukaryotic translation initiation factor 3 complex, eIF3m"/>
    <property type="evidence" value="ECO:0007669"/>
    <property type="project" value="TreeGrafter"/>
</dbReference>
<dbReference type="Pfam" id="PF22591">
    <property type="entry name" value="eIF3a_PCI_TPR-like"/>
    <property type="match status" value="1"/>
</dbReference>
<dbReference type="PANTHER" id="PTHR14005">
    <property type="entry name" value="EUKARYOTIC TRANSLATION INITIATION FACTOR 3, THETA SUBUNIT"/>
    <property type="match status" value="1"/>
</dbReference>
<feature type="region of interest" description="Disordered" evidence="8">
    <location>
        <begin position="845"/>
        <end position="1045"/>
    </location>
</feature>
<dbReference type="Gene3D" id="1.25.40.860">
    <property type="match status" value="2"/>
</dbReference>
<dbReference type="GO" id="GO:0003729">
    <property type="term" value="F:mRNA binding"/>
    <property type="evidence" value="ECO:0007669"/>
    <property type="project" value="TreeGrafter"/>
</dbReference>
<evidence type="ECO:0000256" key="5">
    <source>
        <dbReference type="ARBA" id="ARBA00022917"/>
    </source>
</evidence>
<evidence type="ECO:0000256" key="6">
    <source>
        <dbReference type="ARBA" id="ARBA00023054"/>
    </source>
</evidence>
<dbReference type="InterPro" id="IPR054711">
    <property type="entry name" value="eIF3a_PCI_TPR-like"/>
</dbReference>
<dbReference type="InterPro" id="IPR027512">
    <property type="entry name" value="EIF3A"/>
</dbReference>
<dbReference type="Gene3D" id="4.10.860.10">
    <property type="entry name" value="UVR domain"/>
    <property type="match status" value="1"/>
</dbReference>
<evidence type="ECO:0000256" key="4">
    <source>
        <dbReference type="ARBA" id="ARBA00022884"/>
    </source>
</evidence>
<dbReference type="PANTHER" id="PTHR14005:SF0">
    <property type="entry name" value="EUKARYOTIC TRANSLATION INITIATION FACTOR 3 SUBUNIT A"/>
    <property type="match status" value="1"/>
</dbReference>